<accession>A0A9D1YTH6</accession>
<dbReference type="PANTHER" id="PTHR43476:SF3">
    <property type="entry name" value="FAD-BINDING MONOOXYGENASE"/>
    <property type="match status" value="1"/>
</dbReference>
<dbReference type="SUPFAM" id="SSF51905">
    <property type="entry name" value="FAD/NAD(P)-binding domain"/>
    <property type="match status" value="1"/>
</dbReference>
<evidence type="ECO:0000313" key="3">
    <source>
        <dbReference type="EMBL" id="HIY64755.1"/>
    </source>
</evidence>
<sequence length="396" mass="42382">MTSSPGDGERSGTRDVAVVGAGPAGQFIAAELHRFGLDVALLERRKTMAPGSRAIGIHSPALAALEPSGAVDSILAEAARIRRGEARTRSRTLGSVRFDRAGKRFPFSIAVPQSVTERALSELGPTPLRDVEVLAVENCGDAVELSTTSVGMPSRIRAKAAVIATGSSGRFLAAGEHDRRTYTDHFLMADIVEDAHQPEETAVITLDRAGVLESLPLPQGGRRIVAWDAGHATTEPVQDQLSRLRTAVEQRTGDSELANRIDSVSGFGIRNVLLRRMRHDRVFVIGDAAHEISPIGGQGMNLGLLDAATLAPRLGQLVRGRAGAELELDRWERRRLESGRFAAKLAALNTLAGRPRSRFGHAVRSAIVASALGTPLGRVAARAYGMGFDRDARLRR</sequence>
<protein>
    <submittedName>
        <fullName evidence="3">FAD-dependent monooxygenase</fullName>
    </submittedName>
</protein>
<dbReference type="PANTHER" id="PTHR43476">
    <property type="entry name" value="3-(3-HYDROXY-PHENYL)PROPIONATE/3-HYDROXYCINNAMIC ACID HYDROXYLASE"/>
    <property type="match status" value="1"/>
</dbReference>
<evidence type="ECO:0000259" key="2">
    <source>
        <dbReference type="Pfam" id="PF01494"/>
    </source>
</evidence>
<dbReference type="EMBL" id="DXDC01000013">
    <property type="protein sequence ID" value="HIY64755.1"/>
    <property type="molecule type" value="Genomic_DNA"/>
</dbReference>
<proteinExistence type="predicted"/>
<evidence type="ECO:0000256" key="1">
    <source>
        <dbReference type="ARBA" id="ARBA00023002"/>
    </source>
</evidence>
<dbReference type="InterPro" id="IPR002938">
    <property type="entry name" value="FAD-bd"/>
</dbReference>
<name>A0A9D1YTH6_9MICO</name>
<gene>
    <name evidence="3" type="ORF">H9830_00585</name>
</gene>
<keyword evidence="1" id="KW-0560">Oxidoreductase</keyword>
<dbReference type="AlphaFoldDB" id="A0A9D1YTH6"/>
<dbReference type="PRINTS" id="PR00420">
    <property type="entry name" value="RNGMNOXGNASE"/>
</dbReference>
<dbReference type="Pfam" id="PF01494">
    <property type="entry name" value="FAD_binding_3"/>
    <property type="match status" value="1"/>
</dbReference>
<dbReference type="Gene3D" id="3.50.50.60">
    <property type="entry name" value="FAD/NAD(P)-binding domain"/>
    <property type="match status" value="1"/>
</dbReference>
<feature type="domain" description="FAD-binding" evidence="2">
    <location>
        <begin position="15"/>
        <end position="339"/>
    </location>
</feature>
<dbReference type="InterPro" id="IPR036188">
    <property type="entry name" value="FAD/NAD-bd_sf"/>
</dbReference>
<dbReference type="GO" id="GO:0071949">
    <property type="term" value="F:FAD binding"/>
    <property type="evidence" value="ECO:0007669"/>
    <property type="project" value="InterPro"/>
</dbReference>
<reference evidence="3" key="1">
    <citation type="journal article" date="2021" name="PeerJ">
        <title>Extensive microbial diversity within the chicken gut microbiome revealed by metagenomics and culture.</title>
        <authorList>
            <person name="Gilroy R."/>
            <person name="Ravi A."/>
            <person name="Getino M."/>
            <person name="Pursley I."/>
            <person name="Horton D.L."/>
            <person name="Alikhan N.F."/>
            <person name="Baker D."/>
            <person name="Gharbi K."/>
            <person name="Hall N."/>
            <person name="Watson M."/>
            <person name="Adriaenssens E.M."/>
            <person name="Foster-Nyarko E."/>
            <person name="Jarju S."/>
            <person name="Secka A."/>
            <person name="Antonio M."/>
            <person name="Oren A."/>
            <person name="Chaudhuri R.R."/>
            <person name="La Ragione R."/>
            <person name="Hildebrand F."/>
            <person name="Pallen M.J."/>
        </authorList>
    </citation>
    <scope>NUCLEOTIDE SEQUENCE</scope>
    <source>
        <strain evidence="3">ChiGjej1B1-98</strain>
    </source>
</reference>
<dbReference type="InterPro" id="IPR050631">
    <property type="entry name" value="PheA/TfdB_FAD_monoxygenase"/>
</dbReference>
<comment type="caution">
    <text evidence="3">The sequence shown here is derived from an EMBL/GenBank/DDBJ whole genome shotgun (WGS) entry which is preliminary data.</text>
</comment>
<dbReference type="GO" id="GO:0008688">
    <property type="term" value="F:3-(3-hydroxyphenyl)propionate hydroxylase activity"/>
    <property type="evidence" value="ECO:0007669"/>
    <property type="project" value="TreeGrafter"/>
</dbReference>
<organism evidence="3 4">
    <name type="scientific">Candidatus Agrococcus pullicola</name>
    <dbReference type="NCBI Taxonomy" id="2838429"/>
    <lineage>
        <taxon>Bacteria</taxon>
        <taxon>Bacillati</taxon>
        <taxon>Actinomycetota</taxon>
        <taxon>Actinomycetes</taxon>
        <taxon>Micrococcales</taxon>
        <taxon>Microbacteriaceae</taxon>
        <taxon>Agrococcus</taxon>
    </lineage>
</organism>
<dbReference type="Proteomes" id="UP000824005">
    <property type="component" value="Unassembled WGS sequence"/>
</dbReference>
<reference evidence="3" key="2">
    <citation type="submission" date="2021-04" db="EMBL/GenBank/DDBJ databases">
        <authorList>
            <person name="Gilroy R."/>
        </authorList>
    </citation>
    <scope>NUCLEOTIDE SEQUENCE</scope>
    <source>
        <strain evidence="3">ChiGjej1B1-98</strain>
    </source>
</reference>
<dbReference type="GO" id="GO:0019622">
    <property type="term" value="P:3-(3-hydroxy)phenylpropionate catabolic process"/>
    <property type="evidence" value="ECO:0007669"/>
    <property type="project" value="TreeGrafter"/>
</dbReference>
<evidence type="ECO:0000313" key="4">
    <source>
        <dbReference type="Proteomes" id="UP000824005"/>
    </source>
</evidence>
<dbReference type="Gene3D" id="3.30.70.2450">
    <property type="match status" value="1"/>
</dbReference>
<keyword evidence="3" id="KW-0503">Monooxygenase</keyword>